<gene>
    <name evidence="1" type="ORF">WA026_018424</name>
</gene>
<evidence type="ECO:0000313" key="1">
    <source>
        <dbReference type="EMBL" id="KAK9886771.1"/>
    </source>
</evidence>
<comment type="caution">
    <text evidence="1">The sequence shown here is derived from an EMBL/GenBank/DDBJ whole genome shotgun (WGS) entry which is preliminary data.</text>
</comment>
<protein>
    <submittedName>
        <fullName evidence="1">Uncharacterized protein</fullName>
    </submittedName>
</protein>
<reference evidence="1 2" key="1">
    <citation type="submission" date="2023-03" db="EMBL/GenBank/DDBJ databases">
        <title>Genome insight into feeding habits of ladybird beetles.</title>
        <authorList>
            <person name="Li H.-S."/>
            <person name="Huang Y.-H."/>
            <person name="Pang H."/>
        </authorList>
    </citation>
    <scope>NUCLEOTIDE SEQUENCE [LARGE SCALE GENOMIC DNA]</scope>
    <source>
        <strain evidence="1">SYSU_2023b</strain>
        <tissue evidence="1">Whole body</tissue>
    </source>
</reference>
<organism evidence="1 2">
    <name type="scientific">Henosepilachna vigintioctopunctata</name>
    <dbReference type="NCBI Taxonomy" id="420089"/>
    <lineage>
        <taxon>Eukaryota</taxon>
        <taxon>Metazoa</taxon>
        <taxon>Ecdysozoa</taxon>
        <taxon>Arthropoda</taxon>
        <taxon>Hexapoda</taxon>
        <taxon>Insecta</taxon>
        <taxon>Pterygota</taxon>
        <taxon>Neoptera</taxon>
        <taxon>Endopterygota</taxon>
        <taxon>Coleoptera</taxon>
        <taxon>Polyphaga</taxon>
        <taxon>Cucujiformia</taxon>
        <taxon>Coccinelloidea</taxon>
        <taxon>Coccinellidae</taxon>
        <taxon>Epilachninae</taxon>
        <taxon>Epilachnini</taxon>
        <taxon>Henosepilachna</taxon>
    </lineage>
</organism>
<dbReference type="Proteomes" id="UP001431783">
    <property type="component" value="Unassembled WGS sequence"/>
</dbReference>
<name>A0AAW1V3T4_9CUCU</name>
<sequence>MLDDIKIGGYSSTSLHVDIDRYPTCKICGCRIQNVISSPSSAASLIFEVRTEDRTKDGLTSPIPCR</sequence>
<dbReference type="EMBL" id="JARQZJ010000102">
    <property type="protein sequence ID" value="KAK9886771.1"/>
    <property type="molecule type" value="Genomic_DNA"/>
</dbReference>
<accession>A0AAW1V3T4</accession>
<dbReference type="AlphaFoldDB" id="A0AAW1V3T4"/>
<evidence type="ECO:0000313" key="2">
    <source>
        <dbReference type="Proteomes" id="UP001431783"/>
    </source>
</evidence>
<keyword evidence="2" id="KW-1185">Reference proteome</keyword>
<feature type="non-terminal residue" evidence="1">
    <location>
        <position position="66"/>
    </location>
</feature>
<proteinExistence type="predicted"/>